<reference evidence="3" key="1">
    <citation type="submission" date="2020-10" db="EMBL/GenBank/DDBJ databases">
        <authorList>
            <person name="Gilroy R."/>
        </authorList>
    </citation>
    <scope>NUCLEOTIDE SEQUENCE</scope>
    <source>
        <strain evidence="3">13361</strain>
    </source>
</reference>
<dbReference type="CDD" id="cd16407">
    <property type="entry name" value="ParB_N_like"/>
    <property type="match status" value="1"/>
</dbReference>
<dbReference type="AlphaFoldDB" id="A0A9D1CMZ1"/>
<evidence type="ECO:0000256" key="1">
    <source>
        <dbReference type="ARBA" id="ARBA00006295"/>
    </source>
</evidence>
<dbReference type="SUPFAM" id="SSF110849">
    <property type="entry name" value="ParB/Sulfiredoxin"/>
    <property type="match status" value="1"/>
</dbReference>
<name>A0A9D1CMZ1_9FIRM</name>
<dbReference type="SMART" id="SM00470">
    <property type="entry name" value="ParB"/>
    <property type="match status" value="1"/>
</dbReference>
<dbReference type="Gene3D" id="3.90.1530.30">
    <property type="match status" value="1"/>
</dbReference>
<dbReference type="InterPro" id="IPR004437">
    <property type="entry name" value="ParB/RepB/Spo0J"/>
</dbReference>
<protein>
    <submittedName>
        <fullName evidence="3">ParB/RepB/Spo0J family partition protein</fullName>
    </submittedName>
</protein>
<comment type="similarity">
    <text evidence="1">Belongs to the ParB family.</text>
</comment>
<reference evidence="3" key="2">
    <citation type="journal article" date="2021" name="PeerJ">
        <title>Extensive microbial diversity within the chicken gut microbiome revealed by metagenomics and culture.</title>
        <authorList>
            <person name="Gilroy R."/>
            <person name="Ravi A."/>
            <person name="Getino M."/>
            <person name="Pursley I."/>
            <person name="Horton D.L."/>
            <person name="Alikhan N.F."/>
            <person name="Baker D."/>
            <person name="Gharbi K."/>
            <person name="Hall N."/>
            <person name="Watson M."/>
            <person name="Adriaenssens E.M."/>
            <person name="Foster-Nyarko E."/>
            <person name="Jarju S."/>
            <person name="Secka A."/>
            <person name="Antonio M."/>
            <person name="Oren A."/>
            <person name="Chaudhuri R.R."/>
            <person name="La Ragione R."/>
            <person name="Hildebrand F."/>
            <person name="Pallen M.J."/>
        </authorList>
    </citation>
    <scope>NUCLEOTIDE SEQUENCE</scope>
    <source>
        <strain evidence="3">13361</strain>
    </source>
</reference>
<organism evidence="3 4">
    <name type="scientific">Candidatus Faecousia excrementigallinarum</name>
    <dbReference type="NCBI Taxonomy" id="2840806"/>
    <lineage>
        <taxon>Bacteria</taxon>
        <taxon>Bacillati</taxon>
        <taxon>Bacillota</taxon>
        <taxon>Clostridia</taxon>
        <taxon>Eubacteriales</taxon>
        <taxon>Oscillospiraceae</taxon>
        <taxon>Faecousia</taxon>
    </lineage>
</organism>
<proteinExistence type="inferred from homology"/>
<feature type="domain" description="ParB-like N-terminal" evidence="2">
    <location>
        <begin position="15"/>
        <end position="105"/>
    </location>
</feature>
<evidence type="ECO:0000313" key="3">
    <source>
        <dbReference type="EMBL" id="HIQ67819.1"/>
    </source>
</evidence>
<dbReference type="Pfam" id="PF02195">
    <property type="entry name" value="ParB_N"/>
    <property type="match status" value="1"/>
</dbReference>
<evidence type="ECO:0000313" key="4">
    <source>
        <dbReference type="Proteomes" id="UP000886796"/>
    </source>
</evidence>
<evidence type="ECO:0000259" key="2">
    <source>
        <dbReference type="SMART" id="SM00470"/>
    </source>
</evidence>
<dbReference type="GO" id="GO:0003677">
    <property type="term" value="F:DNA binding"/>
    <property type="evidence" value="ECO:0007669"/>
    <property type="project" value="InterPro"/>
</dbReference>
<dbReference type="EMBL" id="DVFK01000067">
    <property type="protein sequence ID" value="HIQ67819.1"/>
    <property type="molecule type" value="Genomic_DNA"/>
</dbReference>
<dbReference type="PANTHER" id="PTHR33375:SF1">
    <property type="entry name" value="CHROMOSOME-PARTITIONING PROTEIN PARB-RELATED"/>
    <property type="match status" value="1"/>
</dbReference>
<dbReference type="Gene3D" id="1.10.10.2830">
    <property type="match status" value="1"/>
</dbReference>
<dbReference type="InterPro" id="IPR050336">
    <property type="entry name" value="Chromosome_partition/occlusion"/>
</dbReference>
<accession>A0A9D1CMZ1</accession>
<dbReference type="GO" id="GO:0007059">
    <property type="term" value="P:chromosome segregation"/>
    <property type="evidence" value="ECO:0007669"/>
    <property type="project" value="TreeGrafter"/>
</dbReference>
<dbReference type="SUPFAM" id="SSF109709">
    <property type="entry name" value="KorB DNA-binding domain-like"/>
    <property type="match status" value="1"/>
</dbReference>
<dbReference type="Proteomes" id="UP000886796">
    <property type="component" value="Unassembled WGS sequence"/>
</dbReference>
<comment type="caution">
    <text evidence="3">The sequence shown here is derived from an EMBL/GenBank/DDBJ whole genome shotgun (WGS) entry which is preliminary data.</text>
</comment>
<gene>
    <name evidence="3" type="ORF">IAB74_04850</name>
</gene>
<dbReference type="NCBIfam" id="TIGR00180">
    <property type="entry name" value="parB_part"/>
    <property type="match status" value="1"/>
</dbReference>
<dbReference type="GO" id="GO:0005694">
    <property type="term" value="C:chromosome"/>
    <property type="evidence" value="ECO:0007669"/>
    <property type="project" value="TreeGrafter"/>
</dbReference>
<sequence>MTDEGRKESKLPRIHDIPLDQIDDMPNHPYKVRMDEDMEALVESVKNHGIITPVILRQKEDGRYECASGHRRRKAAELAGFPTIKAEVREMTRDEAIIIMAHSNRQRSRILPSEKAFSYKMELEALKRQGMRTDLSSGPVVQKLARDALGDMADENGRQISRYIRLTYLAPALLDMVDEGRIAFRPAVELSYLTEQEQADLIETIGYEDATPSLVQATKMKEFSREGRLNADVILSIMCEQKPNQKEKITFHTEKLKPYLPKNINPKQTEEYILKALEYYQRYRERMKGRGDR</sequence>
<dbReference type="PANTHER" id="PTHR33375">
    <property type="entry name" value="CHROMOSOME-PARTITIONING PROTEIN PARB-RELATED"/>
    <property type="match status" value="1"/>
</dbReference>
<dbReference type="InterPro" id="IPR003115">
    <property type="entry name" value="ParB_N"/>
</dbReference>
<dbReference type="InterPro" id="IPR036086">
    <property type="entry name" value="ParB/Sulfiredoxin_sf"/>
</dbReference>